<dbReference type="EMBL" id="KK914714">
    <property type="protein sequence ID" value="KDP30057.1"/>
    <property type="molecule type" value="Genomic_DNA"/>
</dbReference>
<name>A0A067K1P2_JATCU</name>
<sequence length="95" mass="11253">MQWLINYFDPSDNLFRHNDFEICPLFEEFNIIFRRRPVVEEVPIVPRLDIDPASLILLVFGFAAYEIPSYDFGDNVMHLRPLIDRSLSIDRTSSY</sequence>
<dbReference type="Proteomes" id="UP000027138">
    <property type="component" value="Unassembled WGS sequence"/>
</dbReference>
<evidence type="ECO:0000313" key="1">
    <source>
        <dbReference type="EMBL" id="KDP30057.1"/>
    </source>
</evidence>
<keyword evidence="2" id="KW-1185">Reference proteome</keyword>
<proteinExistence type="predicted"/>
<protein>
    <submittedName>
        <fullName evidence="1">Uncharacterized protein</fullName>
    </submittedName>
</protein>
<dbReference type="OrthoDB" id="1743443at2759"/>
<gene>
    <name evidence="1" type="ORF">JCGZ_18382</name>
</gene>
<dbReference type="AlphaFoldDB" id="A0A067K1P2"/>
<accession>A0A067K1P2</accession>
<organism evidence="1 2">
    <name type="scientific">Jatropha curcas</name>
    <name type="common">Barbados nut</name>
    <dbReference type="NCBI Taxonomy" id="180498"/>
    <lineage>
        <taxon>Eukaryota</taxon>
        <taxon>Viridiplantae</taxon>
        <taxon>Streptophyta</taxon>
        <taxon>Embryophyta</taxon>
        <taxon>Tracheophyta</taxon>
        <taxon>Spermatophyta</taxon>
        <taxon>Magnoliopsida</taxon>
        <taxon>eudicotyledons</taxon>
        <taxon>Gunneridae</taxon>
        <taxon>Pentapetalae</taxon>
        <taxon>rosids</taxon>
        <taxon>fabids</taxon>
        <taxon>Malpighiales</taxon>
        <taxon>Euphorbiaceae</taxon>
        <taxon>Crotonoideae</taxon>
        <taxon>Jatropheae</taxon>
        <taxon>Jatropha</taxon>
    </lineage>
</organism>
<reference evidence="1 2" key="1">
    <citation type="journal article" date="2014" name="PLoS ONE">
        <title>Global Analysis of Gene Expression Profiles in Physic Nut (Jatropha curcas L.) Seedlings Exposed to Salt Stress.</title>
        <authorList>
            <person name="Zhang L."/>
            <person name="Zhang C."/>
            <person name="Wu P."/>
            <person name="Chen Y."/>
            <person name="Li M."/>
            <person name="Jiang H."/>
            <person name="Wu G."/>
        </authorList>
    </citation>
    <scope>NUCLEOTIDE SEQUENCE [LARGE SCALE GENOMIC DNA]</scope>
    <source>
        <strain evidence="2">cv. GZQX0401</strain>
        <tissue evidence="1">Young leaves</tissue>
    </source>
</reference>
<evidence type="ECO:0000313" key="2">
    <source>
        <dbReference type="Proteomes" id="UP000027138"/>
    </source>
</evidence>